<dbReference type="Gene3D" id="1.10.10.10">
    <property type="entry name" value="Winged helix-like DNA-binding domain superfamily/Winged helix DNA-binding domain"/>
    <property type="match status" value="1"/>
</dbReference>
<proteinExistence type="predicted"/>
<reference evidence="5 6" key="1">
    <citation type="journal article" date="2016" name="Nat. Commun.">
        <title>Thousands of microbial genomes shed light on interconnected biogeochemical processes in an aquifer system.</title>
        <authorList>
            <person name="Anantharaman K."/>
            <person name="Brown C.T."/>
            <person name="Hug L.A."/>
            <person name="Sharon I."/>
            <person name="Castelle C.J."/>
            <person name="Probst A.J."/>
            <person name="Thomas B.C."/>
            <person name="Singh A."/>
            <person name="Wilkins M.J."/>
            <person name="Karaoz U."/>
            <person name="Brodie E.L."/>
            <person name="Williams K.H."/>
            <person name="Hubbard S.S."/>
            <person name="Banfield J.F."/>
        </authorList>
    </citation>
    <scope>NUCLEOTIDE SEQUENCE [LARGE SCALE GENOMIC DNA]</scope>
</reference>
<dbReference type="STRING" id="1798371.A2W14_01080"/>
<keyword evidence="2" id="KW-0547">Nucleotide-binding</keyword>
<evidence type="ECO:0000313" key="5">
    <source>
        <dbReference type="EMBL" id="OGG02305.1"/>
    </source>
</evidence>
<gene>
    <name evidence="5" type="ORF">A2W14_01080</name>
</gene>
<feature type="binding site" evidence="2">
    <location>
        <begin position="192"/>
        <end position="199"/>
    </location>
    <ligand>
        <name>ATP</name>
        <dbReference type="ChEBI" id="CHEBI:30616"/>
    </ligand>
</feature>
<name>A0A1F5YQB9_9BACT</name>
<evidence type="ECO:0000256" key="2">
    <source>
        <dbReference type="PIRSR" id="PIRSR640198-2"/>
    </source>
</evidence>
<dbReference type="EMBL" id="MFJA01000067">
    <property type="protein sequence ID" value="OGG02305.1"/>
    <property type="molecule type" value="Genomic_DNA"/>
</dbReference>
<dbReference type="PANTHER" id="PTHR13504">
    <property type="entry name" value="FIDO DOMAIN-CONTAINING PROTEIN DDB_G0283145"/>
    <property type="match status" value="1"/>
</dbReference>
<dbReference type="InterPro" id="IPR040198">
    <property type="entry name" value="Fido_containing"/>
</dbReference>
<dbReference type="AlphaFoldDB" id="A0A1F5YQB9"/>
<dbReference type="InterPro" id="IPR036388">
    <property type="entry name" value="WH-like_DNA-bd_sf"/>
</dbReference>
<dbReference type="PANTHER" id="PTHR13504:SF38">
    <property type="entry name" value="FIDO DOMAIN-CONTAINING PROTEIN"/>
    <property type="match status" value="1"/>
</dbReference>
<comment type="caution">
    <text evidence="5">The sequence shown here is derived from an EMBL/GenBank/DDBJ whole genome shotgun (WGS) entry which is preliminary data.</text>
</comment>
<evidence type="ECO:0000259" key="4">
    <source>
        <dbReference type="PROSITE" id="PS51459"/>
    </source>
</evidence>
<dbReference type="Gene3D" id="1.10.3290.10">
    <property type="entry name" value="Fido-like domain"/>
    <property type="match status" value="1"/>
</dbReference>
<protein>
    <recommendedName>
        <fullName evidence="4">Fido domain-containing protein</fullName>
    </recommendedName>
</protein>
<dbReference type="GO" id="GO:0005524">
    <property type="term" value="F:ATP binding"/>
    <property type="evidence" value="ECO:0007669"/>
    <property type="project" value="UniProtKB-KW"/>
</dbReference>
<evidence type="ECO:0000256" key="3">
    <source>
        <dbReference type="PIRSR" id="PIRSR640198-3"/>
    </source>
</evidence>
<feature type="domain" description="Fido" evidence="4">
    <location>
        <begin position="103"/>
        <end position="258"/>
    </location>
</feature>
<dbReference type="InterPro" id="IPR003812">
    <property type="entry name" value="Fido"/>
</dbReference>
<evidence type="ECO:0000256" key="1">
    <source>
        <dbReference type="PIRSR" id="PIRSR640198-1"/>
    </source>
</evidence>
<organism evidence="5 6">
    <name type="scientific">Candidatus Gottesmanbacteria bacterium RBG_16_37_8</name>
    <dbReference type="NCBI Taxonomy" id="1798371"/>
    <lineage>
        <taxon>Bacteria</taxon>
        <taxon>Candidatus Gottesmaniibacteriota</taxon>
    </lineage>
</organism>
<dbReference type="InterPro" id="IPR036597">
    <property type="entry name" value="Fido-like_dom_sf"/>
</dbReference>
<keyword evidence="2" id="KW-0067">ATP-binding</keyword>
<dbReference type="Proteomes" id="UP000176665">
    <property type="component" value="Unassembled WGS sequence"/>
</dbReference>
<feature type="active site" evidence="1">
    <location>
        <position position="188"/>
    </location>
</feature>
<dbReference type="Pfam" id="PF02661">
    <property type="entry name" value="Fic"/>
    <property type="match status" value="1"/>
</dbReference>
<dbReference type="PROSITE" id="PS51459">
    <property type="entry name" value="FIDO"/>
    <property type="match status" value="1"/>
</dbReference>
<feature type="site" description="Important for autoinhibition of adenylyltransferase activity" evidence="3">
    <location>
        <position position="55"/>
    </location>
</feature>
<evidence type="ECO:0000313" key="6">
    <source>
        <dbReference type="Proteomes" id="UP000176665"/>
    </source>
</evidence>
<accession>A0A1F5YQB9</accession>
<sequence length="340" mass="39313">MFNPKYTITNKLLANIKRINSLVFELNQKKIPKIVLYEMEKSAREISTFASTSIEGNPLPLTDVKQILKSAPQHLKSSEQEIINYNKALENINKKLNKGIISLTVDLICSIQKQVINKLAPAFESGELRLKPVFVNNPKTRQTIYWPPDAKDVPSLMKELTEFIKSNQDKIDPLILAGLFHKQFVVIHGFMDGNGRTARLATKILLRNLGLNTFNLFSFENYYNRNVTNYFNNVGVIGNYYEIEDSIDFTPWMEYFTDGIIDELLRVKKLLPEVSLSPETELMPYHKKILEFIRIKGYITDRDYTKLTDRANATRILDFKKLLNLGLIKRYGKGRATYYK</sequence>
<dbReference type="SUPFAM" id="SSF140931">
    <property type="entry name" value="Fic-like"/>
    <property type="match status" value="1"/>
</dbReference>